<dbReference type="InterPro" id="IPR043128">
    <property type="entry name" value="Rev_trsase/Diguanyl_cyclase"/>
</dbReference>
<comment type="caution">
    <text evidence="3">The sequence shown here is derived from an EMBL/GenBank/DDBJ whole genome shotgun (WGS) entry which is preliminary data.</text>
</comment>
<dbReference type="PANTHER" id="PTHR46663">
    <property type="entry name" value="DIGUANYLATE CYCLASE DGCT-RELATED"/>
    <property type="match status" value="1"/>
</dbReference>
<protein>
    <submittedName>
        <fullName evidence="3">Diguanylate cyclase</fullName>
    </submittedName>
</protein>
<keyword evidence="4" id="KW-1185">Reference proteome</keyword>
<dbReference type="InterPro" id="IPR035965">
    <property type="entry name" value="PAS-like_dom_sf"/>
</dbReference>
<evidence type="ECO:0000313" key="3">
    <source>
        <dbReference type="EMBL" id="MBM7131783.1"/>
    </source>
</evidence>
<dbReference type="EMBL" id="JADIKF010000040">
    <property type="protein sequence ID" value="MBM7131783.1"/>
    <property type="molecule type" value="Genomic_DNA"/>
</dbReference>
<dbReference type="CDD" id="cd00130">
    <property type="entry name" value="PAS"/>
    <property type="match status" value="1"/>
</dbReference>
<feature type="domain" description="PAS" evidence="1">
    <location>
        <begin position="9"/>
        <end position="75"/>
    </location>
</feature>
<dbReference type="NCBIfam" id="TIGR00229">
    <property type="entry name" value="sensory_box"/>
    <property type="match status" value="1"/>
</dbReference>
<dbReference type="SUPFAM" id="SSF55073">
    <property type="entry name" value="Nucleotide cyclase"/>
    <property type="match status" value="1"/>
</dbReference>
<dbReference type="SMART" id="SM00065">
    <property type="entry name" value="GAF"/>
    <property type="match status" value="1"/>
</dbReference>
<dbReference type="Gene3D" id="3.30.450.20">
    <property type="entry name" value="PAS domain"/>
    <property type="match status" value="1"/>
</dbReference>
<dbReference type="InterPro" id="IPR003018">
    <property type="entry name" value="GAF"/>
</dbReference>
<dbReference type="SMART" id="SM00267">
    <property type="entry name" value="GGDEF"/>
    <property type="match status" value="1"/>
</dbReference>
<dbReference type="SUPFAM" id="SSF55781">
    <property type="entry name" value="GAF domain-like"/>
    <property type="match status" value="1"/>
</dbReference>
<dbReference type="Pfam" id="PF00989">
    <property type="entry name" value="PAS"/>
    <property type="match status" value="1"/>
</dbReference>
<dbReference type="Proteomes" id="UP001430193">
    <property type="component" value="Unassembled WGS sequence"/>
</dbReference>
<accession>A0ABS2KMW6</accession>
<dbReference type="InterPro" id="IPR000160">
    <property type="entry name" value="GGDEF_dom"/>
</dbReference>
<name>A0ABS2KMW6_9GAMM</name>
<dbReference type="Gene3D" id="3.30.70.270">
    <property type="match status" value="1"/>
</dbReference>
<evidence type="ECO:0000259" key="1">
    <source>
        <dbReference type="PROSITE" id="PS50112"/>
    </source>
</evidence>
<dbReference type="NCBIfam" id="TIGR00254">
    <property type="entry name" value="GGDEF"/>
    <property type="match status" value="1"/>
</dbReference>
<sequence>MERNSCPPLPTIIDLLLDAICVVDAEGRYLYVSAAYEQIFGYAAEEVLGRPMIELVHPDDRERTLATAQEIMQGQPEANFQNRYIRKDGKVVHITWSARWSEAEQVRIALARDVTEIKRAESVQAALLAISEAAHTAKDLLALFQRIHQIIDGLLPARNFYVALYDERADELSFPYFVDECDPAPAPRPLNSGTLTGEVVRSGQAILLTPHTRSQVLGRGIQYIGCDSLDWLGLPLTTPNGCIGAIVVQSYSGDVRYTTEDQALLQFVSDQIATAIERKRNAAWLQYVAGHDALTDLPNRELFNDRLDTALVAAGRDLQRLSVLYIDLDRFKQANDRHGHDTGDQVLREAARRIRQCLRESDTVGRLGGDEFAVVLTGMHRPEDASAVAEKIRSVLNQPFQLGQHQLRISSSIGIAMYPEHGKDRKHLMRHADAAMYAAKRRGRNRLGIASPDFSENDTVVDT</sequence>
<reference evidence="3" key="1">
    <citation type="submission" date="2020-10" db="EMBL/GenBank/DDBJ databases">
        <title>Phylogeny of dyella-like bacteria.</title>
        <authorList>
            <person name="Fu J."/>
        </authorList>
    </citation>
    <scope>NUCLEOTIDE SEQUENCE</scope>
    <source>
        <strain evidence="3">DHON07</strain>
    </source>
</reference>
<dbReference type="PROSITE" id="PS50112">
    <property type="entry name" value="PAS"/>
    <property type="match status" value="1"/>
</dbReference>
<feature type="domain" description="GGDEF" evidence="2">
    <location>
        <begin position="319"/>
        <end position="452"/>
    </location>
</feature>
<dbReference type="RefSeq" id="WP_204633331.1">
    <property type="nucleotide sequence ID" value="NZ_JADIKF010000040.1"/>
</dbReference>
<proteinExistence type="predicted"/>
<dbReference type="Gene3D" id="3.30.450.40">
    <property type="match status" value="1"/>
</dbReference>
<dbReference type="InterPro" id="IPR013767">
    <property type="entry name" value="PAS_fold"/>
</dbReference>
<dbReference type="SUPFAM" id="SSF55785">
    <property type="entry name" value="PYP-like sensor domain (PAS domain)"/>
    <property type="match status" value="1"/>
</dbReference>
<dbReference type="SMART" id="SM00091">
    <property type="entry name" value="PAS"/>
    <property type="match status" value="1"/>
</dbReference>
<evidence type="ECO:0000313" key="4">
    <source>
        <dbReference type="Proteomes" id="UP001430193"/>
    </source>
</evidence>
<dbReference type="Pfam" id="PF00990">
    <property type="entry name" value="GGDEF"/>
    <property type="match status" value="1"/>
</dbReference>
<evidence type="ECO:0000259" key="2">
    <source>
        <dbReference type="PROSITE" id="PS50887"/>
    </source>
</evidence>
<dbReference type="InterPro" id="IPR052163">
    <property type="entry name" value="DGC-Regulatory_Protein"/>
</dbReference>
<dbReference type="PROSITE" id="PS50887">
    <property type="entry name" value="GGDEF"/>
    <property type="match status" value="1"/>
</dbReference>
<dbReference type="InterPro" id="IPR000014">
    <property type="entry name" value="PAS"/>
</dbReference>
<dbReference type="Pfam" id="PF13185">
    <property type="entry name" value="GAF_2"/>
    <property type="match status" value="1"/>
</dbReference>
<dbReference type="CDD" id="cd01949">
    <property type="entry name" value="GGDEF"/>
    <property type="match status" value="1"/>
</dbReference>
<dbReference type="PANTHER" id="PTHR46663:SF3">
    <property type="entry name" value="SLL0267 PROTEIN"/>
    <property type="match status" value="1"/>
</dbReference>
<organism evidence="3 4">
    <name type="scientific">Dyella mobilis</name>
    <dbReference type="NCBI Taxonomy" id="1849582"/>
    <lineage>
        <taxon>Bacteria</taxon>
        <taxon>Pseudomonadati</taxon>
        <taxon>Pseudomonadota</taxon>
        <taxon>Gammaproteobacteria</taxon>
        <taxon>Lysobacterales</taxon>
        <taxon>Rhodanobacteraceae</taxon>
        <taxon>Dyella</taxon>
    </lineage>
</organism>
<dbReference type="InterPro" id="IPR029787">
    <property type="entry name" value="Nucleotide_cyclase"/>
</dbReference>
<gene>
    <name evidence="3" type="ORF">ISS99_19845</name>
</gene>
<dbReference type="InterPro" id="IPR029016">
    <property type="entry name" value="GAF-like_dom_sf"/>
</dbReference>